<dbReference type="Proteomes" id="UP000783390">
    <property type="component" value="Unassembled WGS sequence"/>
</dbReference>
<gene>
    <name evidence="3" type="ORF">J2Z53_001701</name>
</gene>
<proteinExistence type="predicted"/>
<comment type="caution">
    <text evidence="3">The sequence shown here is derived from an EMBL/GenBank/DDBJ whole genome shotgun (WGS) entry which is preliminary data.</text>
</comment>
<accession>A0ABS4F201</accession>
<organism evidence="3 4">
    <name type="scientific">Clostridium moniliforme</name>
    <dbReference type="NCBI Taxonomy" id="39489"/>
    <lineage>
        <taxon>Bacteria</taxon>
        <taxon>Bacillati</taxon>
        <taxon>Bacillota</taxon>
        <taxon>Clostridia</taxon>
        <taxon>Eubacteriales</taxon>
        <taxon>Clostridiaceae</taxon>
        <taxon>Clostridium</taxon>
    </lineage>
</organism>
<dbReference type="InterPro" id="IPR046920">
    <property type="entry name" value="ABC-3C_CTD1"/>
</dbReference>
<protein>
    <recommendedName>
        <fullName evidence="2">ABC-three component systems C-terminal domain-containing protein</fullName>
    </recommendedName>
</protein>
<evidence type="ECO:0000313" key="3">
    <source>
        <dbReference type="EMBL" id="MBP1890117.1"/>
    </source>
</evidence>
<dbReference type="Pfam" id="PF20276">
    <property type="entry name" value="CTD1"/>
    <property type="match status" value="1"/>
</dbReference>
<keyword evidence="4" id="KW-1185">Reference proteome</keyword>
<feature type="coiled-coil region" evidence="1">
    <location>
        <begin position="296"/>
        <end position="355"/>
    </location>
</feature>
<dbReference type="EMBL" id="JAGGJZ010000004">
    <property type="protein sequence ID" value="MBP1890117.1"/>
    <property type="molecule type" value="Genomic_DNA"/>
</dbReference>
<reference evidence="3 4" key="1">
    <citation type="submission" date="2021-03" db="EMBL/GenBank/DDBJ databases">
        <title>Genomic Encyclopedia of Type Strains, Phase IV (KMG-IV): sequencing the most valuable type-strain genomes for metagenomic binning, comparative biology and taxonomic classification.</title>
        <authorList>
            <person name="Goeker M."/>
        </authorList>
    </citation>
    <scope>NUCLEOTIDE SEQUENCE [LARGE SCALE GENOMIC DNA]</scope>
    <source>
        <strain evidence="3 4">DSM 3984</strain>
    </source>
</reference>
<name>A0ABS4F201_9CLOT</name>
<feature type="domain" description="ABC-three component systems C-terminal" evidence="2">
    <location>
        <begin position="219"/>
        <end position="463"/>
    </location>
</feature>
<evidence type="ECO:0000259" key="2">
    <source>
        <dbReference type="Pfam" id="PF20276"/>
    </source>
</evidence>
<keyword evidence="1" id="KW-0175">Coiled coil</keyword>
<evidence type="ECO:0000256" key="1">
    <source>
        <dbReference type="SAM" id="Coils"/>
    </source>
</evidence>
<evidence type="ECO:0000313" key="4">
    <source>
        <dbReference type="Proteomes" id="UP000783390"/>
    </source>
</evidence>
<sequence length="512" mass="60395">MSETELFEYDAVPTWGGFIYQGYVAIYIALKYILDGSVREEEMSNYELRLERLEDVSVVYKKNDDIEYLSIHQVKSKKNTTLNSYMEALKQLMYEKAAVKLETREVQAYLHVRKNISDIKMGDISEEMDHVERKVKQTYRIIKKYAEREKNGKLTTISRKRLLEIIKKNYFSINRSKYTTARDEIIKCLKDGLCVDKKLDQYIDKVEEYIHISDLNSDVKVYKYKDKSYIEYGDLEREIQELIKEYTSKNGSNYSEDEIKYIYYLLTERVINNITERHKTFGDKAEKGVIIFSEIISILNDSLDNYEKKLNILALKNVFYKHIYEYCDTECEDICSSDECKLKNIEKELLKLSEEDFGGFCNNLNPDCTWILSERECINGLMQEYGILNCFFKGIHKIKSDYIFEDNRCIYNINKVTKFLSGIFVMDKKSLKRVIERIETNVKDNRKKEDLANLFEADQIIVKGAEADSSIWNSEVIKSAYEKEIVEKEKNYFINFKNPEIVDVDKIISGEK</sequence>
<dbReference type="RefSeq" id="WP_209797041.1">
    <property type="nucleotide sequence ID" value="NZ_JAGGJZ010000004.1"/>
</dbReference>